<sequence length="289" mass="31732">MDIKVLKNIVTVARTGSITDAAEQVHVTVQALAAQLKKLEDHCGFKLFDRTNKGVSLTQEGMGILPHVLEIVRSSERMQLKINQLRQSRNQRLPLRVALNSTLSMEINQQIMGAVVSKLSGYNPIFSCSESPDNLVKLAKDEADMVVVLGDSMGENYHSVPLKGLRIEVVASSTSNDRSAPCAVIKPLPECPYHSIFTRFAERRPGMLDGATVFHSGSEIVSVSMIKSFGGVGVLSRAVAEANDLFIWPGFSDFLDVYLVMKEPWIIEEEFPLFCAVPTPIRSLDAISA</sequence>
<evidence type="ECO:0000256" key="2">
    <source>
        <dbReference type="ARBA" id="ARBA00023015"/>
    </source>
</evidence>
<evidence type="ECO:0000259" key="4">
    <source>
        <dbReference type="PROSITE" id="PS50931"/>
    </source>
</evidence>
<dbReference type="SUPFAM" id="SSF53850">
    <property type="entry name" value="Periplasmic binding protein-like II"/>
    <property type="match status" value="1"/>
</dbReference>
<evidence type="ECO:0000256" key="1">
    <source>
        <dbReference type="ARBA" id="ARBA00009437"/>
    </source>
</evidence>
<dbReference type="InterPro" id="IPR036390">
    <property type="entry name" value="WH_DNA-bd_sf"/>
</dbReference>
<evidence type="ECO:0000313" key="6">
    <source>
        <dbReference type="EMBL" id="QHG66504.1"/>
    </source>
</evidence>
<dbReference type="AlphaFoldDB" id="A0A2S3X1V2"/>
<dbReference type="Pfam" id="PF00126">
    <property type="entry name" value="HTH_1"/>
    <property type="match status" value="1"/>
</dbReference>
<dbReference type="InterPro" id="IPR000847">
    <property type="entry name" value="LysR_HTH_N"/>
</dbReference>
<dbReference type="Proteomes" id="UP000464480">
    <property type="component" value="Chromosome"/>
</dbReference>
<proteinExistence type="inferred from homology"/>
<name>A0A2S3X1V2_PSEPU</name>
<evidence type="ECO:0000313" key="5">
    <source>
        <dbReference type="EMBL" id="POG09453.1"/>
    </source>
</evidence>
<dbReference type="GO" id="GO:0000976">
    <property type="term" value="F:transcription cis-regulatory region binding"/>
    <property type="evidence" value="ECO:0007669"/>
    <property type="project" value="TreeGrafter"/>
</dbReference>
<gene>
    <name evidence="5" type="ORF">BGP84_06810</name>
    <name evidence="6" type="ORF">C2H86_19750</name>
</gene>
<reference evidence="5 7" key="1">
    <citation type="submission" date="2016-08" db="EMBL/GenBank/DDBJ databases">
        <authorList>
            <person name="Seilhamer J.J."/>
        </authorList>
    </citation>
    <scope>NUCLEOTIDE SEQUENCE [LARGE SCALE GENOMIC DNA]</scope>
    <source>
        <strain evidence="5 7">KH-21-114</strain>
    </source>
</reference>
<dbReference type="Proteomes" id="UP000237230">
    <property type="component" value="Unassembled WGS sequence"/>
</dbReference>
<organism evidence="5 7">
    <name type="scientific">Pseudomonas putida</name>
    <name type="common">Arthrobacter siderocapsulatus</name>
    <dbReference type="NCBI Taxonomy" id="303"/>
    <lineage>
        <taxon>Bacteria</taxon>
        <taxon>Pseudomonadati</taxon>
        <taxon>Pseudomonadota</taxon>
        <taxon>Gammaproteobacteria</taxon>
        <taxon>Pseudomonadales</taxon>
        <taxon>Pseudomonadaceae</taxon>
        <taxon>Pseudomonas</taxon>
    </lineage>
</organism>
<dbReference type="PROSITE" id="PS50931">
    <property type="entry name" value="HTH_LYSR"/>
    <property type="match status" value="1"/>
</dbReference>
<comment type="similarity">
    <text evidence="1">Belongs to the LysR transcriptional regulatory family.</text>
</comment>
<keyword evidence="2" id="KW-0805">Transcription regulation</keyword>
<dbReference type="GO" id="GO:0003700">
    <property type="term" value="F:DNA-binding transcription factor activity"/>
    <property type="evidence" value="ECO:0007669"/>
    <property type="project" value="InterPro"/>
</dbReference>
<accession>A0A2S3X1V2</accession>
<reference evidence="5 7" key="2">
    <citation type="submission" date="2018-03" db="EMBL/GenBank/DDBJ databases">
        <title>Draft genome of Pseudomonas putida strain KH-21-114.</title>
        <authorList>
            <person name="Yoshizawa S."/>
            <person name="Khan N.H."/>
            <person name="Nishimura M."/>
            <person name="Chiura H.X."/>
            <person name="Ogura Y."/>
            <person name="Hayashi T."/>
            <person name="Kogure K."/>
        </authorList>
    </citation>
    <scope>NUCLEOTIDE SEQUENCE [LARGE SCALE GENOMIC DNA]</scope>
    <source>
        <strain evidence="5 7">KH-21-114</strain>
    </source>
</reference>
<dbReference type="SUPFAM" id="SSF46785">
    <property type="entry name" value="Winged helix' DNA-binding domain"/>
    <property type="match status" value="1"/>
</dbReference>
<evidence type="ECO:0000256" key="3">
    <source>
        <dbReference type="ARBA" id="ARBA00023163"/>
    </source>
</evidence>
<dbReference type="EMBL" id="CP026115">
    <property type="protein sequence ID" value="QHG66504.1"/>
    <property type="molecule type" value="Genomic_DNA"/>
</dbReference>
<evidence type="ECO:0000313" key="8">
    <source>
        <dbReference type="Proteomes" id="UP000464480"/>
    </source>
</evidence>
<dbReference type="PANTHER" id="PTHR30126">
    <property type="entry name" value="HTH-TYPE TRANSCRIPTIONAL REGULATOR"/>
    <property type="match status" value="1"/>
</dbReference>
<dbReference type="OrthoDB" id="6864431at2"/>
<protein>
    <submittedName>
        <fullName evidence="5">LysR family transcriptional regulator</fullName>
    </submittedName>
</protein>
<evidence type="ECO:0000313" key="7">
    <source>
        <dbReference type="Proteomes" id="UP000237230"/>
    </source>
</evidence>
<dbReference type="EMBL" id="MINH01000019">
    <property type="protein sequence ID" value="POG09453.1"/>
    <property type="molecule type" value="Genomic_DNA"/>
</dbReference>
<reference evidence="6 8" key="3">
    <citation type="submission" date="2020-02" db="EMBL/GenBank/DDBJ databases">
        <title>Pseudomonas Putida W5 Complete Genome Assembly.</title>
        <authorList>
            <person name="Yuan Z.-C."/>
            <person name="Shaw G.A."/>
            <person name="Cusano A.D."/>
            <person name="Caddey B.J."/>
            <person name="Weselowski B.J."/>
        </authorList>
    </citation>
    <scope>NUCLEOTIDE SEQUENCE [LARGE SCALE GENOMIC DNA]</scope>
    <source>
        <strain evidence="6 8">W5</strain>
    </source>
</reference>
<dbReference type="RefSeq" id="WP_103446306.1">
    <property type="nucleotide sequence ID" value="NZ_CP026115.2"/>
</dbReference>
<dbReference type="Gene3D" id="1.10.10.10">
    <property type="entry name" value="Winged helix-like DNA-binding domain superfamily/Winged helix DNA-binding domain"/>
    <property type="match status" value="1"/>
</dbReference>
<keyword evidence="3" id="KW-0804">Transcription</keyword>
<dbReference type="InterPro" id="IPR036388">
    <property type="entry name" value="WH-like_DNA-bd_sf"/>
</dbReference>
<feature type="domain" description="HTH lysR-type" evidence="4">
    <location>
        <begin position="1"/>
        <end position="58"/>
    </location>
</feature>
<dbReference type="PANTHER" id="PTHR30126:SF39">
    <property type="entry name" value="HTH-TYPE TRANSCRIPTIONAL REGULATOR CYSL"/>
    <property type="match status" value="1"/>
</dbReference>